<dbReference type="AlphaFoldDB" id="A0A5B1LKJ6"/>
<proteinExistence type="predicted"/>
<evidence type="ECO:0000256" key="1">
    <source>
        <dbReference type="SAM" id="SignalP"/>
    </source>
</evidence>
<protein>
    <submittedName>
        <fullName evidence="2">Uncharacterized protein</fullName>
    </submittedName>
</protein>
<name>A0A5B1LKJ6_9ACTN</name>
<keyword evidence="3" id="KW-1185">Reference proteome</keyword>
<dbReference type="EMBL" id="VUJV01000001">
    <property type="protein sequence ID" value="KAA1421275.1"/>
    <property type="molecule type" value="Genomic_DNA"/>
</dbReference>
<reference evidence="2 3" key="2">
    <citation type="submission" date="2019-09" db="EMBL/GenBank/DDBJ databases">
        <authorList>
            <person name="Jin C."/>
        </authorList>
    </citation>
    <scope>NUCLEOTIDE SEQUENCE [LARGE SCALE GENOMIC DNA]</scope>
    <source>
        <strain evidence="2 3">BN130099</strain>
    </source>
</reference>
<evidence type="ECO:0000313" key="3">
    <source>
        <dbReference type="Proteomes" id="UP000325003"/>
    </source>
</evidence>
<sequence length="189" mass="21112">MRIILATLPALLIGSLLTPAPAHADDLVVRDARHDYWHDYRSDGETPIQATPDYGDPDLLRTVYHHTAHSVRVRLKMAQLDRGDGGYWKAEARYRTDTGLTARATVFKAYDGRTTTTWYGPGTCVVEGEVDWADDAITIVVPRGCLHRPSTVEFKSATQWSPTSDDYPYLDVSGSDGYRRGAWSEPVSR</sequence>
<feature type="signal peptide" evidence="1">
    <location>
        <begin position="1"/>
        <end position="24"/>
    </location>
</feature>
<feature type="chain" id="PRO_5022887143" evidence="1">
    <location>
        <begin position="25"/>
        <end position="189"/>
    </location>
</feature>
<reference evidence="2 3" key="1">
    <citation type="submission" date="2019-09" db="EMBL/GenBank/DDBJ databases">
        <title>Nocardioides panacisoli sp. nov., isolated from the soil of a ginseng field.</title>
        <authorList>
            <person name="Cho C."/>
        </authorList>
    </citation>
    <scope>NUCLEOTIDE SEQUENCE [LARGE SCALE GENOMIC DNA]</scope>
    <source>
        <strain evidence="2 3">BN130099</strain>
    </source>
</reference>
<dbReference type="Proteomes" id="UP000325003">
    <property type="component" value="Unassembled WGS sequence"/>
</dbReference>
<organism evidence="2 3">
    <name type="scientific">Nocardioides humilatus</name>
    <dbReference type="NCBI Taxonomy" id="2607660"/>
    <lineage>
        <taxon>Bacteria</taxon>
        <taxon>Bacillati</taxon>
        <taxon>Actinomycetota</taxon>
        <taxon>Actinomycetes</taxon>
        <taxon>Propionibacteriales</taxon>
        <taxon>Nocardioidaceae</taxon>
        <taxon>Nocardioides</taxon>
    </lineage>
</organism>
<keyword evidence="1" id="KW-0732">Signal</keyword>
<comment type="caution">
    <text evidence="2">The sequence shown here is derived from an EMBL/GenBank/DDBJ whole genome shotgun (WGS) entry which is preliminary data.</text>
</comment>
<gene>
    <name evidence="2" type="ORF">F0U44_02900</name>
</gene>
<accession>A0A5B1LKJ6</accession>
<dbReference type="RefSeq" id="WP_149726735.1">
    <property type="nucleotide sequence ID" value="NZ_VUJV01000001.1"/>
</dbReference>
<evidence type="ECO:0000313" key="2">
    <source>
        <dbReference type="EMBL" id="KAA1421275.1"/>
    </source>
</evidence>